<evidence type="ECO:0000313" key="2">
    <source>
        <dbReference type="Proteomes" id="UP001151760"/>
    </source>
</evidence>
<comment type="caution">
    <text evidence="1">The sequence shown here is derived from an EMBL/GenBank/DDBJ whole genome shotgun (WGS) entry which is preliminary data.</text>
</comment>
<reference evidence="1" key="1">
    <citation type="journal article" date="2022" name="Int. J. Mol. Sci.">
        <title>Draft Genome of Tanacetum Coccineum: Genomic Comparison of Closely Related Tanacetum-Family Plants.</title>
        <authorList>
            <person name="Yamashiro T."/>
            <person name="Shiraishi A."/>
            <person name="Nakayama K."/>
            <person name="Satake H."/>
        </authorList>
    </citation>
    <scope>NUCLEOTIDE SEQUENCE</scope>
</reference>
<dbReference type="EMBL" id="BQNB010014960">
    <property type="protein sequence ID" value="GJT34411.1"/>
    <property type="molecule type" value="Genomic_DNA"/>
</dbReference>
<dbReference type="Proteomes" id="UP001151760">
    <property type="component" value="Unassembled WGS sequence"/>
</dbReference>
<reference evidence="1" key="2">
    <citation type="submission" date="2022-01" db="EMBL/GenBank/DDBJ databases">
        <authorList>
            <person name="Yamashiro T."/>
            <person name="Shiraishi A."/>
            <person name="Satake H."/>
            <person name="Nakayama K."/>
        </authorList>
    </citation>
    <scope>NUCLEOTIDE SEQUENCE</scope>
</reference>
<name>A0ABQ5D859_9ASTR</name>
<organism evidence="1 2">
    <name type="scientific">Tanacetum coccineum</name>
    <dbReference type="NCBI Taxonomy" id="301880"/>
    <lineage>
        <taxon>Eukaryota</taxon>
        <taxon>Viridiplantae</taxon>
        <taxon>Streptophyta</taxon>
        <taxon>Embryophyta</taxon>
        <taxon>Tracheophyta</taxon>
        <taxon>Spermatophyta</taxon>
        <taxon>Magnoliopsida</taxon>
        <taxon>eudicotyledons</taxon>
        <taxon>Gunneridae</taxon>
        <taxon>Pentapetalae</taxon>
        <taxon>asterids</taxon>
        <taxon>campanulids</taxon>
        <taxon>Asterales</taxon>
        <taxon>Asteraceae</taxon>
        <taxon>Asteroideae</taxon>
        <taxon>Anthemideae</taxon>
        <taxon>Anthemidinae</taxon>
        <taxon>Tanacetum</taxon>
    </lineage>
</organism>
<sequence length="497" mass="56354">MRISRTDQALGDVPVHCVPKKGGITLCKMKKCVDIPLMLERLAGESECNTIAFATDSPVLSNSQLTHLIKRRLPFNLPYGDIAYQSHAFLVMPMHGPVQSQNAPKCEGTTSCAQWEKGATLWPRKGIGVRSFLGHADYTRRSIFRFFHKSRPAYDPPLEKLVPRWDTCLLKSCAMHKVILLLGQSLGQLTHRLSTAYHPQTSGQVEAIISGLKRIWNGISGRYIMPLCTGRHVSSDRARSQSFLGPGAYQLDYQNRGDTTEIQLNELNELRDHAYENSLIYKEKSMISRIVKTLKYPHEFHILSFILGIQKRGLGSEALDMAPLPAADQRHPWLRYQIEEYNEEIRHRSGSEVEDGLHTEQEMAEAGFRAYWAGSDRLIPDMGVLRDYWIKIYSDRDFLGPAPFYVLIRDPVRRGYATMMISYSSFSPAAEEVAPEIPAPVQAPPPAPQPRTMSQRIERLEEEVHDLRRDIVGLRGDVVSFTTEQSRVSTWLISCMT</sequence>
<proteinExistence type="predicted"/>
<gene>
    <name evidence="1" type="ORF">Tco_0924830</name>
</gene>
<evidence type="ECO:0000313" key="1">
    <source>
        <dbReference type="EMBL" id="GJT34411.1"/>
    </source>
</evidence>
<accession>A0ABQ5D859</accession>
<keyword evidence="2" id="KW-1185">Reference proteome</keyword>
<protein>
    <submittedName>
        <fullName evidence="1">Uncharacterized protein</fullName>
    </submittedName>
</protein>